<organism evidence="2">
    <name type="scientific">uncultured bacterium HF186_25m_30B18</name>
    <dbReference type="NCBI Taxonomy" id="662885"/>
    <lineage>
        <taxon>Bacteria</taxon>
        <taxon>environmental samples</taxon>
    </lineage>
</organism>
<keyword evidence="1" id="KW-1133">Transmembrane helix</keyword>
<evidence type="ECO:0000256" key="1">
    <source>
        <dbReference type="SAM" id="Phobius"/>
    </source>
</evidence>
<proteinExistence type="predicted"/>
<keyword evidence="1" id="KW-0812">Transmembrane</keyword>
<accession>C7FP95</accession>
<dbReference type="AlphaFoldDB" id="C7FP95"/>
<name>C7FP95_9BACT</name>
<protein>
    <submittedName>
        <fullName evidence="2">Uncharacterized protein</fullName>
    </submittedName>
</protein>
<sequence length="150" mass="16453">MKKAHLKKTQRILVRFVVLCVLGFFALATLWGASISVGYLNLALSYEALKPQAELAMHYPLTPGQRARVTLEGEALVASPLGRITILQASEAERVVIFDRGGGHLGIQGYLYAPTTEDEETVYAMAFGDLEAREVNALIGGWYSYDSTED</sequence>
<dbReference type="EMBL" id="GQ412706">
    <property type="protein sequence ID" value="ACU26397.1"/>
    <property type="molecule type" value="Genomic_DNA"/>
</dbReference>
<feature type="transmembrane region" description="Helical" evidence="1">
    <location>
        <begin position="12"/>
        <end position="33"/>
    </location>
</feature>
<reference evidence="2" key="1">
    <citation type="journal article" date="2009" name="Environ. Microbiol. Rep.">
        <title>Characterization of canthaxanthin biosynthesis genes from an uncultured marine bacterium.</title>
        <authorList>
            <person name="Maresca J.A."/>
            <person name="Braff J.C."/>
            <person name="Delong E.F."/>
        </authorList>
    </citation>
    <scope>NUCLEOTIDE SEQUENCE</scope>
</reference>
<keyword evidence="1" id="KW-0472">Membrane</keyword>
<evidence type="ECO:0000313" key="2">
    <source>
        <dbReference type="EMBL" id="ACU26397.1"/>
    </source>
</evidence>